<name>A0ABS2PRA6_9STRE</name>
<feature type="transmembrane region" description="Helical" evidence="1">
    <location>
        <begin position="102"/>
        <end position="122"/>
    </location>
</feature>
<gene>
    <name evidence="2" type="ORF">JOC28_000367</name>
</gene>
<feature type="transmembrane region" description="Helical" evidence="1">
    <location>
        <begin position="46"/>
        <end position="66"/>
    </location>
</feature>
<feature type="transmembrane region" description="Helical" evidence="1">
    <location>
        <begin position="152"/>
        <end position="174"/>
    </location>
</feature>
<feature type="transmembrane region" description="Helical" evidence="1">
    <location>
        <begin position="186"/>
        <end position="204"/>
    </location>
</feature>
<organism evidence="2 3">
    <name type="scientific">Streptococcus loxodontisalivarius</name>
    <dbReference type="NCBI Taxonomy" id="1349415"/>
    <lineage>
        <taxon>Bacteria</taxon>
        <taxon>Bacillati</taxon>
        <taxon>Bacillota</taxon>
        <taxon>Bacilli</taxon>
        <taxon>Lactobacillales</taxon>
        <taxon>Streptococcaceae</taxon>
        <taxon>Streptococcus</taxon>
    </lineage>
</organism>
<protein>
    <submittedName>
        <fullName evidence="2">Two-component system secretion system sensor histidine kinase SalK</fullName>
    </submittedName>
</protein>
<sequence>MKKILKSISENSLFIWGFTLLNHLVLMVYVYYNIPIDYSSDFDQKFVLILVVLMIFSCYICNFISFRHSELKLCLIMLLFLISWQSIINQGVCNTLFHFLDILHPINSFLLIYSSVSIILLGEKIGKELLKVSLGLTVVTIFSYFISDPLFIFLSMFTSFFLTLIPLLLLILYNKELKNVLRLQRRNLIVLAIVLPFSYIGLYINTTGTSFLNLIWYVEIVSILAFLHLKTIFISFQSKVYELKFSYIKAFMRLFIAVSSLLLFSFIIFRLSLSLSFLFTNILLLIFGLCTEEFIRLFKSSDMKGATDYLIVLFLKRNKMVKNLLSNEDTEQQFSEFLHNEILQNVIAIKNFNTYSANKTFGNQINLVSEELVQRIRERIDYYQPMNDADELLNTKYRALIDRIQRRYKTKREVDVNFPVNFSLISPYDKIVYRFIEELMTNAIKYSSEGTIFLNIEVRDDCIFLTSENKFSSKESSLGYGLKNISNRLSVLGGKIDVLKEGMTFHVNIVLPIDKELCYEDFVN</sequence>
<evidence type="ECO:0000313" key="3">
    <source>
        <dbReference type="Proteomes" id="UP000697472"/>
    </source>
</evidence>
<evidence type="ECO:0000313" key="2">
    <source>
        <dbReference type="EMBL" id="MBM7642075.1"/>
    </source>
</evidence>
<dbReference type="Gene3D" id="3.30.565.10">
    <property type="entry name" value="Histidine kinase-like ATPase, C-terminal domain"/>
    <property type="match status" value="1"/>
</dbReference>
<proteinExistence type="predicted"/>
<accession>A0ABS2PRA6</accession>
<dbReference type="SUPFAM" id="SSF55874">
    <property type="entry name" value="ATPase domain of HSP90 chaperone/DNA topoisomerase II/histidine kinase"/>
    <property type="match status" value="1"/>
</dbReference>
<dbReference type="EMBL" id="JAFBEH010000004">
    <property type="protein sequence ID" value="MBM7642075.1"/>
    <property type="molecule type" value="Genomic_DNA"/>
</dbReference>
<feature type="transmembrane region" description="Helical" evidence="1">
    <location>
        <begin position="73"/>
        <end position="90"/>
    </location>
</feature>
<dbReference type="RefSeq" id="WP_205008933.1">
    <property type="nucleotide sequence ID" value="NZ_JAFBEH010000004.1"/>
</dbReference>
<keyword evidence="2" id="KW-0418">Kinase</keyword>
<comment type="caution">
    <text evidence="2">The sequence shown here is derived from an EMBL/GenBank/DDBJ whole genome shotgun (WGS) entry which is preliminary data.</text>
</comment>
<keyword evidence="1" id="KW-1133">Transmembrane helix</keyword>
<keyword evidence="1" id="KW-0812">Transmembrane</keyword>
<feature type="transmembrane region" description="Helical" evidence="1">
    <location>
        <begin position="129"/>
        <end position="146"/>
    </location>
</feature>
<evidence type="ECO:0000256" key="1">
    <source>
        <dbReference type="SAM" id="Phobius"/>
    </source>
</evidence>
<keyword evidence="2" id="KW-0808">Transferase</keyword>
<dbReference type="InterPro" id="IPR036890">
    <property type="entry name" value="HATPase_C_sf"/>
</dbReference>
<dbReference type="Proteomes" id="UP000697472">
    <property type="component" value="Unassembled WGS sequence"/>
</dbReference>
<keyword evidence="3" id="KW-1185">Reference proteome</keyword>
<feature type="transmembrane region" description="Helical" evidence="1">
    <location>
        <begin position="250"/>
        <end position="269"/>
    </location>
</feature>
<feature type="transmembrane region" description="Helical" evidence="1">
    <location>
        <begin position="12"/>
        <end position="34"/>
    </location>
</feature>
<feature type="transmembrane region" description="Helical" evidence="1">
    <location>
        <begin position="210"/>
        <end position="229"/>
    </location>
</feature>
<dbReference type="GO" id="GO:0016301">
    <property type="term" value="F:kinase activity"/>
    <property type="evidence" value="ECO:0007669"/>
    <property type="project" value="UniProtKB-KW"/>
</dbReference>
<reference evidence="2 3" key="1">
    <citation type="submission" date="2021-01" db="EMBL/GenBank/DDBJ databases">
        <title>Genomic Encyclopedia of Type Strains, Phase IV (KMG-IV): sequencing the most valuable type-strain genomes for metagenomic binning, comparative biology and taxonomic classification.</title>
        <authorList>
            <person name="Goeker M."/>
        </authorList>
    </citation>
    <scope>NUCLEOTIDE SEQUENCE [LARGE SCALE GENOMIC DNA]</scope>
    <source>
        <strain evidence="2 3">DSM 27382</strain>
    </source>
</reference>
<keyword evidence="1" id="KW-0472">Membrane</keyword>